<dbReference type="EnsemblMetazoa" id="AATE017653-RA">
    <property type="protein sequence ID" value="AATE017653-PA.1"/>
    <property type="gene ID" value="AATE017653"/>
</dbReference>
<sequence length="655" mass="69046">MDYRHPSMNGNFCYPYSPSMLRSASPYPLAGSGMHGSSRYGSSGDYRAAALGYPSATAAYDGYEKYYGAGGGGYHHPAASAYPSGYYGNYPSPAYREYGGYGGHYYHQSQSPYARAGGAPSAYGGGSYLAYPGSGRHYPSSSPLGHPFGRESYYHAPHNRDAGLHHQPQYSSFASYGSLPPYHRNGIGPVAPEHPSIGAKSQHQQQQQQQQQQHQPYPVHQSFPGSHQEARGMVGESANGGTASLSADSPSSSSLFNAPNGYSPSPTTTDYALPASYSGSGDSPPQHPLGAGTGGPAPDDGSGSEHRPASATPAPPSSQSAMLSATGEFSSGPKDTRMRKPKERKLQRTYGAGGAPGGGGGGGDGSEGASRTSSPNAGNGPSGNGPASTRIKSLDALTNLCWPEGEQFPTRMRKHSNANGSRAKDASNGRKENNEQDSPSSMASASPRGVVSSGRRTKKQSAGSKQSAKEAKAASEGKEKPTSNETIVPTPPVENKNVTPLPGFQQAFGSTEIGKFSEVFFNSSPSPADHSPAEHHPMHHHQEQHQHTEQQSHRTTQPGLGRHGTNLQQQQLLAMDALSAYESDVDTLSPQPWDPTRAGPRGPGESYEGAGTGYNLQIGTSFHPAYYESSSYSDHAVDSPLGNYFSEMTCNEFVN</sequence>
<evidence type="ECO:0000256" key="1">
    <source>
        <dbReference type="SAM" id="MobiDB-lite"/>
    </source>
</evidence>
<reference evidence="2" key="1">
    <citation type="submission" date="2022-08" db="UniProtKB">
        <authorList>
            <consortium name="EnsemblMetazoa"/>
        </authorList>
    </citation>
    <scope>IDENTIFICATION</scope>
    <source>
        <strain evidence="2">EBRO</strain>
    </source>
</reference>
<dbReference type="STRING" id="41427.A0A182JGH5"/>
<feature type="compositionally biased region" description="Low complexity" evidence="1">
    <location>
        <begin position="243"/>
        <end position="255"/>
    </location>
</feature>
<accession>A0A182JGH5</accession>
<feature type="compositionally biased region" description="Low complexity" evidence="1">
    <location>
        <begin position="309"/>
        <end position="321"/>
    </location>
</feature>
<feature type="region of interest" description="Disordered" evidence="1">
    <location>
        <begin position="583"/>
        <end position="609"/>
    </location>
</feature>
<feature type="compositionally biased region" description="Basic residues" evidence="1">
    <location>
        <begin position="337"/>
        <end position="347"/>
    </location>
</feature>
<feature type="compositionally biased region" description="Polar residues" evidence="1">
    <location>
        <begin position="256"/>
        <end position="270"/>
    </location>
</feature>
<feature type="region of interest" description="Disordered" evidence="1">
    <location>
        <begin position="175"/>
        <end position="392"/>
    </location>
</feature>
<feature type="compositionally biased region" description="Low complexity" evidence="1">
    <location>
        <begin position="367"/>
        <end position="388"/>
    </location>
</feature>
<feature type="compositionally biased region" description="Basic and acidic residues" evidence="1">
    <location>
        <begin position="467"/>
        <end position="482"/>
    </location>
</feature>
<proteinExistence type="predicted"/>
<feature type="compositionally biased region" description="Basic and acidic residues" evidence="1">
    <location>
        <begin position="422"/>
        <end position="434"/>
    </location>
</feature>
<feature type="compositionally biased region" description="Low complexity" evidence="1">
    <location>
        <begin position="202"/>
        <end position="215"/>
    </location>
</feature>
<feature type="region of interest" description="Disordered" evidence="1">
    <location>
        <begin position="520"/>
        <end position="563"/>
    </location>
</feature>
<feature type="compositionally biased region" description="Basic and acidic residues" evidence="1">
    <location>
        <begin position="531"/>
        <end position="552"/>
    </location>
</feature>
<protein>
    <submittedName>
        <fullName evidence="2">Uncharacterized protein</fullName>
    </submittedName>
</protein>
<feature type="region of interest" description="Disordered" evidence="1">
    <location>
        <begin position="405"/>
        <end position="506"/>
    </location>
</feature>
<dbReference type="AlphaFoldDB" id="A0A182JGH5"/>
<organism evidence="2">
    <name type="scientific">Anopheles atroparvus</name>
    <name type="common">European mosquito</name>
    <dbReference type="NCBI Taxonomy" id="41427"/>
    <lineage>
        <taxon>Eukaryota</taxon>
        <taxon>Metazoa</taxon>
        <taxon>Ecdysozoa</taxon>
        <taxon>Arthropoda</taxon>
        <taxon>Hexapoda</taxon>
        <taxon>Insecta</taxon>
        <taxon>Pterygota</taxon>
        <taxon>Neoptera</taxon>
        <taxon>Endopterygota</taxon>
        <taxon>Diptera</taxon>
        <taxon>Nematocera</taxon>
        <taxon>Culicoidea</taxon>
        <taxon>Culicidae</taxon>
        <taxon>Anophelinae</taxon>
        <taxon>Anopheles</taxon>
    </lineage>
</organism>
<feature type="compositionally biased region" description="Gly residues" evidence="1">
    <location>
        <begin position="351"/>
        <end position="366"/>
    </location>
</feature>
<evidence type="ECO:0000313" key="2">
    <source>
        <dbReference type="EnsemblMetazoa" id="AATE017653-PA.1"/>
    </source>
</evidence>
<dbReference type="VEuPathDB" id="VectorBase:AATE017653"/>
<name>A0A182JGH5_ANOAO</name>